<dbReference type="SMART" id="SM00248">
    <property type="entry name" value="ANK"/>
    <property type="match status" value="8"/>
</dbReference>
<keyword evidence="2 3" id="KW-0040">ANK repeat</keyword>
<accession>A0ABR4JGC3</accession>
<protein>
    <submittedName>
        <fullName evidence="5">Ankyrin repeat-containing domain protein</fullName>
    </submittedName>
</protein>
<dbReference type="PANTHER" id="PTHR24198:SF165">
    <property type="entry name" value="ANKYRIN REPEAT-CONTAINING PROTEIN-RELATED"/>
    <property type="match status" value="1"/>
</dbReference>
<keyword evidence="1" id="KW-0677">Repeat</keyword>
<organism evidence="5 6">
    <name type="scientific">Aspergillus pseudoustus</name>
    <dbReference type="NCBI Taxonomy" id="1810923"/>
    <lineage>
        <taxon>Eukaryota</taxon>
        <taxon>Fungi</taxon>
        <taxon>Dikarya</taxon>
        <taxon>Ascomycota</taxon>
        <taxon>Pezizomycotina</taxon>
        <taxon>Eurotiomycetes</taxon>
        <taxon>Eurotiomycetidae</taxon>
        <taxon>Eurotiales</taxon>
        <taxon>Aspergillaceae</taxon>
        <taxon>Aspergillus</taxon>
        <taxon>Aspergillus subgen. Nidulantes</taxon>
    </lineage>
</organism>
<dbReference type="SUPFAM" id="SSF48403">
    <property type="entry name" value="Ankyrin repeat"/>
    <property type="match status" value="1"/>
</dbReference>
<proteinExistence type="predicted"/>
<dbReference type="Proteomes" id="UP001610446">
    <property type="component" value="Unassembled WGS sequence"/>
</dbReference>
<evidence type="ECO:0000256" key="4">
    <source>
        <dbReference type="SAM" id="MobiDB-lite"/>
    </source>
</evidence>
<gene>
    <name evidence="5" type="ORF">BJY01DRAFT_250858</name>
</gene>
<evidence type="ECO:0000313" key="6">
    <source>
        <dbReference type="Proteomes" id="UP001610446"/>
    </source>
</evidence>
<dbReference type="EMBL" id="JBFXLU010000143">
    <property type="protein sequence ID" value="KAL2838619.1"/>
    <property type="molecule type" value="Genomic_DNA"/>
</dbReference>
<dbReference type="Pfam" id="PF12796">
    <property type="entry name" value="Ank_2"/>
    <property type="match status" value="1"/>
</dbReference>
<dbReference type="Gene3D" id="1.25.40.20">
    <property type="entry name" value="Ankyrin repeat-containing domain"/>
    <property type="match status" value="3"/>
</dbReference>
<evidence type="ECO:0000313" key="5">
    <source>
        <dbReference type="EMBL" id="KAL2838619.1"/>
    </source>
</evidence>
<reference evidence="5 6" key="1">
    <citation type="submission" date="2024-07" db="EMBL/GenBank/DDBJ databases">
        <title>Section-level genome sequencing and comparative genomics of Aspergillus sections Usti and Cavernicolus.</title>
        <authorList>
            <consortium name="Lawrence Berkeley National Laboratory"/>
            <person name="Nybo J.L."/>
            <person name="Vesth T.C."/>
            <person name="Theobald S."/>
            <person name="Frisvad J.C."/>
            <person name="Larsen T.O."/>
            <person name="Kjaerboelling I."/>
            <person name="Rothschild-Mancinelli K."/>
            <person name="Lyhne E.K."/>
            <person name="Kogle M.E."/>
            <person name="Barry K."/>
            <person name="Clum A."/>
            <person name="Na H."/>
            <person name="Ledsgaard L."/>
            <person name="Lin J."/>
            <person name="Lipzen A."/>
            <person name="Kuo A."/>
            <person name="Riley R."/>
            <person name="Mondo S."/>
            <person name="Labutti K."/>
            <person name="Haridas S."/>
            <person name="Pangalinan J."/>
            <person name="Salamov A.A."/>
            <person name="Simmons B.A."/>
            <person name="Magnuson J.K."/>
            <person name="Chen J."/>
            <person name="Drula E."/>
            <person name="Henrissat B."/>
            <person name="Wiebenga A."/>
            <person name="Lubbers R.J."/>
            <person name="Gomes A.C."/>
            <person name="Makela M.R."/>
            <person name="Stajich J."/>
            <person name="Grigoriev I.V."/>
            <person name="Mortensen U.H."/>
            <person name="De Vries R.P."/>
            <person name="Baker S.E."/>
            <person name="Andersen M.R."/>
        </authorList>
    </citation>
    <scope>NUCLEOTIDE SEQUENCE [LARGE SCALE GENOMIC DNA]</scope>
    <source>
        <strain evidence="5 6">CBS 123904</strain>
    </source>
</reference>
<dbReference type="InterPro" id="IPR036770">
    <property type="entry name" value="Ankyrin_rpt-contain_sf"/>
</dbReference>
<evidence type="ECO:0000256" key="3">
    <source>
        <dbReference type="PROSITE-ProRule" id="PRU00023"/>
    </source>
</evidence>
<dbReference type="PANTHER" id="PTHR24198">
    <property type="entry name" value="ANKYRIN REPEAT AND PROTEIN KINASE DOMAIN-CONTAINING PROTEIN"/>
    <property type="match status" value="1"/>
</dbReference>
<feature type="repeat" description="ANK" evidence="3">
    <location>
        <begin position="431"/>
        <end position="458"/>
    </location>
</feature>
<evidence type="ECO:0000256" key="1">
    <source>
        <dbReference type="ARBA" id="ARBA00022737"/>
    </source>
</evidence>
<name>A0ABR4JGC3_9EURO</name>
<feature type="region of interest" description="Disordered" evidence="4">
    <location>
        <begin position="540"/>
        <end position="567"/>
    </location>
</feature>
<evidence type="ECO:0000256" key="2">
    <source>
        <dbReference type="ARBA" id="ARBA00023043"/>
    </source>
</evidence>
<sequence length="567" mass="62515">MADTDLYCPDSPKSPPELDWISLLEAIQQNDLPQLHHYVSSVSAEAIPGRTSPYYEDPFFLAASEAQPETLRILLDVYASSATTDPAETFKEKRGFSLTHVACRSANVEIVRFILDNRENLESRLALGVADLDSRDRRSDNTPIMEAAASLSELYLDAAKAENRNIDRNSWFHDRIEKAEQVIHLLLDRGCSATDVVPPLRIGKYVESQPQDSVLGLAVSRASKALVQRLITSGADVFLKHMHFHDIPAMFLFRQGRERVHDVTTLHKASMFWNADILGLLLDYRWNEEKFGRDLTVARDSNGGLPLHWAAAGPGRDECKLRDEELRTRISKTFQLLLSSVPGTINMADNVGFTPLHYAVQAHAACGGSAHAEAAIQCLLEHGADPTITSSNGQTVLHMLGYCSLGGRPISGAVLDSLMAHGVDINHANNKGITALHVMVQNLRQISTVRYLLEHGADPRTSITSTGNTAFHLVADGRLPVELITEDGEYKNTTAEDYIKAQDEMLRLLQASTGGDTLMGQRNLAGKTALELLREVRQQRRERLEQMRSGAGRGRGRGCGSAQRPGE</sequence>
<dbReference type="PROSITE" id="PS50088">
    <property type="entry name" value="ANK_REPEAT"/>
    <property type="match status" value="2"/>
</dbReference>
<comment type="caution">
    <text evidence="5">The sequence shown here is derived from an EMBL/GenBank/DDBJ whole genome shotgun (WGS) entry which is preliminary data.</text>
</comment>
<dbReference type="Pfam" id="PF00023">
    <property type="entry name" value="Ank"/>
    <property type="match status" value="1"/>
</dbReference>
<feature type="repeat" description="ANK" evidence="3">
    <location>
        <begin position="351"/>
        <end position="391"/>
    </location>
</feature>
<keyword evidence="6" id="KW-1185">Reference proteome</keyword>
<dbReference type="InterPro" id="IPR002110">
    <property type="entry name" value="Ankyrin_rpt"/>
</dbReference>
<dbReference type="PROSITE" id="PS50297">
    <property type="entry name" value="ANK_REP_REGION"/>
    <property type="match status" value="1"/>
</dbReference>